<name>A0ABT8KZM9_9BACT</name>
<gene>
    <name evidence="1" type="ORF">QQ008_29635</name>
</gene>
<evidence type="ECO:0008006" key="3">
    <source>
        <dbReference type="Google" id="ProtNLM"/>
    </source>
</evidence>
<keyword evidence="2" id="KW-1185">Reference proteome</keyword>
<evidence type="ECO:0000313" key="2">
    <source>
        <dbReference type="Proteomes" id="UP001172082"/>
    </source>
</evidence>
<evidence type="ECO:0000313" key="1">
    <source>
        <dbReference type="EMBL" id="MDN5205583.1"/>
    </source>
</evidence>
<protein>
    <recommendedName>
        <fullName evidence="3">Lipoprotein</fullName>
    </recommendedName>
</protein>
<dbReference type="RefSeq" id="WP_346755605.1">
    <property type="nucleotide sequence ID" value="NZ_JAUJEA010000021.1"/>
</dbReference>
<dbReference type="PROSITE" id="PS51257">
    <property type="entry name" value="PROKAR_LIPOPROTEIN"/>
    <property type="match status" value="1"/>
</dbReference>
<sequence>MMSKFYITFLVILCGIMTFSCSSGKKQLERGDYYDAVIRSINRLRANPNQRKAQETLQDAYPLAVKWYLNRSKNMVSSNDPFKWKTVVTSYERLNHMYDEIQRSPGALRVVPNPSNYYSELVDARKNAAEESYNAGLVALELNTRESAKKAYYHFMDADRFAPGYKEVNNKLAESKFIATLKVVVEQIPVPTRRYQLSAQFFQQNVEEFLHSFNPNEFVRYYSPKEAESERLEYPDQIIRLQFDDFVVGETHVKETIETLVKENVKVGELEVKKDSVVDVYGDVKAKLTMFKKEVISEGVLNMIIVDAQSKSILSSEKIGGQFVWFSQWGNFNGDERALTEEQLKICKQSEVPPPPPQDLFIEFTRPIFDQLSAKIRNFYKYY</sequence>
<proteinExistence type="predicted"/>
<dbReference type="EMBL" id="JAUJEA010000021">
    <property type="protein sequence ID" value="MDN5205583.1"/>
    <property type="molecule type" value="Genomic_DNA"/>
</dbReference>
<reference evidence="1" key="1">
    <citation type="submission" date="2023-06" db="EMBL/GenBank/DDBJ databases">
        <title>Genomic of Parafulvivirga corallium.</title>
        <authorList>
            <person name="Wang G."/>
        </authorList>
    </citation>
    <scope>NUCLEOTIDE SEQUENCE</scope>
    <source>
        <strain evidence="1">BMA10</strain>
    </source>
</reference>
<accession>A0ABT8KZM9</accession>
<organism evidence="1 2">
    <name type="scientific">Splendidivirga corallicola</name>
    <dbReference type="NCBI Taxonomy" id="3051826"/>
    <lineage>
        <taxon>Bacteria</taxon>
        <taxon>Pseudomonadati</taxon>
        <taxon>Bacteroidota</taxon>
        <taxon>Cytophagia</taxon>
        <taxon>Cytophagales</taxon>
        <taxon>Splendidivirgaceae</taxon>
        <taxon>Splendidivirga</taxon>
    </lineage>
</organism>
<dbReference type="Proteomes" id="UP001172082">
    <property type="component" value="Unassembled WGS sequence"/>
</dbReference>
<comment type="caution">
    <text evidence="1">The sequence shown here is derived from an EMBL/GenBank/DDBJ whole genome shotgun (WGS) entry which is preliminary data.</text>
</comment>